<sequence>MDGTTAVVSSGPIAFLGFGPLVNKPERMPQEQISPLPTRLTVTHDTMSRAIMQL</sequence>
<gene>
    <name evidence="1" type="ORF">SCLCIDRAFT_1224270</name>
</gene>
<protein>
    <submittedName>
        <fullName evidence="1">Uncharacterized protein</fullName>
    </submittedName>
</protein>
<organism evidence="1 2">
    <name type="scientific">Scleroderma citrinum Foug A</name>
    <dbReference type="NCBI Taxonomy" id="1036808"/>
    <lineage>
        <taxon>Eukaryota</taxon>
        <taxon>Fungi</taxon>
        <taxon>Dikarya</taxon>
        <taxon>Basidiomycota</taxon>
        <taxon>Agaricomycotina</taxon>
        <taxon>Agaricomycetes</taxon>
        <taxon>Agaricomycetidae</taxon>
        <taxon>Boletales</taxon>
        <taxon>Sclerodermatineae</taxon>
        <taxon>Sclerodermataceae</taxon>
        <taxon>Scleroderma</taxon>
    </lineage>
</organism>
<dbReference type="EMBL" id="KN822244">
    <property type="protein sequence ID" value="KIM51704.1"/>
    <property type="molecule type" value="Genomic_DNA"/>
</dbReference>
<evidence type="ECO:0000313" key="1">
    <source>
        <dbReference type="EMBL" id="KIM51704.1"/>
    </source>
</evidence>
<dbReference type="InParanoid" id="A0A0C3D5M0"/>
<name>A0A0C3D5M0_9AGAM</name>
<reference evidence="1 2" key="1">
    <citation type="submission" date="2014-04" db="EMBL/GenBank/DDBJ databases">
        <authorList>
            <consortium name="DOE Joint Genome Institute"/>
            <person name="Kuo A."/>
            <person name="Kohler A."/>
            <person name="Nagy L.G."/>
            <person name="Floudas D."/>
            <person name="Copeland A."/>
            <person name="Barry K.W."/>
            <person name="Cichocki N."/>
            <person name="Veneault-Fourrey C."/>
            <person name="LaButti K."/>
            <person name="Lindquist E.A."/>
            <person name="Lipzen A."/>
            <person name="Lundell T."/>
            <person name="Morin E."/>
            <person name="Murat C."/>
            <person name="Sun H."/>
            <person name="Tunlid A."/>
            <person name="Henrissat B."/>
            <person name="Grigoriev I.V."/>
            <person name="Hibbett D.S."/>
            <person name="Martin F."/>
            <person name="Nordberg H.P."/>
            <person name="Cantor M.N."/>
            <person name="Hua S.X."/>
        </authorList>
    </citation>
    <scope>NUCLEOTIDE SEQUENCE [LARGE SCALE GENOMIC DNA]</scope>
    <source>
        <strain evidence="1 2">Foug A</strain>
    </source>
</reference>
<dbReference type="AlphaFoldDB" id="A0A0C3D5M0"/>
<dbReference type="Proteomes" id="UP000053989">
    <property type="component" value="Unassembled WGS sequence"/>
</dbReference>
<accession>A0A0C3D5M0</accession>
<proteinExistence type="predicted"/>
<reference evidence="2" key="2">
    <citation type="submission" date="2015-01" db="EMBL/GenBank/DDBJ databases">
        <title>Evolutionary Origins and Diversification of the Mycorrhizal Mutualists.</title>
        <authorList>
            <consortium name="DOE Joint Genome Institute"/>
            <consortium name="Mycorrhizal Genomics Consortium"/>
            <person name="Kohler A."/>
            <person name="Kuo A."/>
            <person name="Nagy L.G."/>
            <person name="Floudas D."/>
            <person name="Copeland A."/>
            <person name="Barry K.W."/>
            <person name="Cichocki N."/>
            <person name="Veneault-Fourrey C."/>
            <person name="LaButti K."/>
            <person name="Lindquist E.A."/>
            <person name="Lipzen A."/>
            <person name="Lundell T."/>
            <person name="Morin E."/>
            <person name="Murat C."/>
            <person name="Riley R."/>
            <person name="Ohm R."/>
            <person name="Sun H."/>
            <person name="Tunlid A."/>
            <person name="Henrissat B."/>
            <person name="Grigoriev I.V."/>
            <person name="Hibbett D.S."/>
            <person name="Martin F."/>
        </authorList>
    </citation>
    <scope>NUCLEOTIDE SEQUENCE [LARGE SCALE GENOMIC DNA]</scope>
    <source>
        <strain evidence="2">Foug A</strain>
    </source>
</reference>
<evidence type="ECO:0000313" key="2">
    <source>
        <dbReference type="Proteomes" id="UP000053989"/>
    </source>
</evidence>
<keyword evidence="2" id="KW-1185">Reference proteome</keyword>
<dbReference type="HOGENOM" id="CLU_3051732_0_0_1"/>